<dbReference type="InterPro" id="IPR011657">
    <property type="entry name" value="CNT_C_dom"/>
</dbReference>
<evidence type="ECO:0000256" key="6">
    <source>
        <dbReference type="ARBA" id="ARBA00023136"/>
    </source>
</evidence>
<dbReference type="Pfam" id="PF07662">
    <property type="entry name" value="Nucleos_tra2_C"/>
    <property type="match status" value="1"/>
</dbReference>
<keyword evidence="5 7" id="KW-1133">Transmembrane helix</keyword>
<evidence type="ECO:0000256" key="3">
    <source>
        <dbReference type="ARBA" id="ARBA00022475"/>
    </source>
</evidence>
<evidence type="ECO:0000256" key="2">
    <source>
        <dbReference type="ARBA" id="ARBA00009033"/>
    </source>
</evidence>
<feature type="region of interest" description="Disordered" evidence="8">
    <location>
        <begin position="1"/>
        <end position="26"/>
    </location>
</feature>
<feature type="transmembrane region" description="Helical" evidence="7">
    <location>
        <begin position="589"/>
        <end position="610"/>
    </location>
</feature>
<dbReference type="OrthoDB" id="6075923at2759"/>
<feature type="transmembrane region" description="Helical" evidence="7">
    <location>
        <begin position="176"/>
        <end position="204"/>
    </location>
</feature>
<dbReference type="PANTHER" id="PTHR10590:SF4">
    <property type="entry name" value="SOLUTE CARRIER FAMILY 28 MEMBER 3"/>
    <property type="match status" value="1"/>
</dbReference>
<evidence type="ECO:0000313" key="13">
    <source>
        <dbReference type="RefSeq" id="XP_022098341.1"/>
    </source>
</evidence>
<keyword evidence="4 7" id="KW-0812">Transmembrane</keyword>
<feature type="transmembrane region" description="Helical" evidence="7">
    <location>
        <begin position="552"/>
        <end position="577"/>
    </location>
</feature>
<feature type="domain" description="Concentrative nucleoside transporter N-terminal" evidence="9">
    <location>
        <begin position="214"/>
        <end position="286"/>
    </location>
</feature>
<dbReference type="InterPro" id="IPR011642">
    <property type="entry name" value="Gate_dom"/>
</dbReference>
<dbReference type="Proteomes" id="UP000694845">
    <property type="component" value="Unplaced"/>
</dbReference>
<dbReference type="GO" id="GO:0005415">
    <property type="term" value="F:nucleoside:sodium symporter activity"/>
    <property type="evidence" value="ECO:0007669"/>
    <property type="project" value="TreeGrafter"/>
</dbReference>
<comment type="subcellular location">
    <subcellularLocation>
        <location evidence="1">Cell membrane</location>
        <topology evidence="1">Multi-pass membrane protein</topology>
    </subcellularLocation>
</comment>
<evidence type="ECO:0000256" key="4">
    <source>
        <dbReference type="ARBA" id="ARBA00022692"/>
    </source>
</evidence>
<feature type="transmembrane region" description="Helical" evidence="7">
    <location>
        <begin position="456"/>
        <end position="481"/>
    </location>
</feature>
<feature type="domain" description="Concentrative nucleoside transporter C-terminal" evidence="10">
    <location>
        <begin position="398"/>
        <end position="607"/>
    </location>
</feature>
<dbReference type="InterPro" id="IPR008276">
    <property type="entry name" value="C_nuclsd_transpt"/>
</dbReference>
<feature type="transmembrane region" description="Helical" evidence="7">
    <location>
        <begin position="129"/>
        <end position="156"/>
    </location>
</feature>
<feature type="transmembrane region" description="Helical" evidence="7">
    <location>
        <begin position="370"/>
        <end position="396"/>
    </location>
</feature>
<dbReference type="GeneID" id="110983407"/>
<evidence type="ECO:0000256" key="1">
    <source>
        <dbReference type="ARBA" id="ARBA00004651"/>
    </source>
</evidence>
<dbReference type="InterPro" id="IPR002668">
    <property type="entry name" value="CNT_N_dom"/>
</dbReference>
<gene>
    <name evidence="13" type="primary">LOC110983407</name>
</gene>
<evidence type="ECO:0000256" key="8">
    <source>
        <dbReference type="SAM" id="MobiDB-lite"/>
    </source>
</evidence>
<evidence type="ECO:0000256" key="7">
    <source>
        <dbReference type="RuleBase" id="RU362018"/>
    </source>
</evidence>
<evidence type="ECO:0000256" key="5">
    <source>
        <dbReference type="ARBA" id="ARBA00022989"/>
    </source>
</evidence>
<dbReference type="InterPro" id="IPR018270">
    <property type="entry name" value="C_nuclsd_transpt_met_bac"/>
</dbReference>
<dbReference type="KEGG" id="aplc:110983407"/>
<evidence type="ECO:0000259" key="11">
    <source>
        <dbReference type="Pfam" id="PF07670"/>
    </source>
</evidence>
<keyword evidence="7" id="KW-0813">Transport</keyword>
<feature type="transmembrane region" description="Helical" evidence="7">
    <location>
        <begin position="337"/>
        <end position="358"/>
    </location>
</feature>
<protein>
    <recommendedName>
        <fullName evidence="7">Sodium/nucleoside cotransporter</fullName>
    </recommendedName>
</protein>
<proteinExistence type="inferred from homology"/>
<feature type="transmembrane region" description="Helical" evidence="7">
    <location>
        <begin position="103"/>
        <end position="123"/>
    </location>
</feature>
<name>A0A8B7Z4S0_ACAPL</name>
<dbReference type="Pfam" id="PF07670">
    <property type="entry name" value="Gate"/>
    <property type="match status" value="1"/>
</dbReference>
<dbReference type="GO" id="GO:0005886">
    <property type="term" value="C:plasma membrane"/>
    <property type="evidence" value="ECO:0007669"/>
    <property type="project" value="UniProtKB-SubCell"/>
</dbReference>
<reference evidence="13" key="1">
    <citation type="submission" date="2025-08" db="UniProtKB">
        <authorList>
            <consortium name="RefSeq"/>
        </authorList>
    </citation>
    <scope>IDENTIFICATION</scope>
</reference>
<keyword evidence="3" id="KW-1003">Cell membrane</keyword>
<feature type="transmembrane region" description="Helical" evidence="7">
    <location>
        <begin position="238"/>
        <end position="255"/>
    </location>
</feature>
<sequence>MMNSDSTYLEEDGCGEKEAGPAETLPLRWEGLNSKSQARSSTDHAKIAIDLTELPPGPVGSDPEDVDVTDVAPRRQNGFNKRVEKVDKAIKGFIRSHRQPIKWAVYILLLLLFVAYVIAAVVLDFHRALALFVLSMLALAYATCRVIQHFCGARIVSGAVSCRQRKCGVFISERKLLITCLVYILFTALLIAMCALTGVIQSIVREPERLKSLFGLVCFLLLSFVLSKQPGLINWRTVFWGLWLQMFLAILILRTQPGFDSFNWLGKQVESFLNFTNAGAEFVFGPAPLSNHEILLTVLPVIIFTSSVFALMYYWGVMQTLIRGLAVIMQFTMDVSGAESFATASNIFVGMTVAPLAIKPYLNDMTESEMYAVIVGGFATIAGSVLALFIAFGISASHLLAASFMSAPAALVTAKMSLPETKAPKTASSANIKTAKALESNALEAMYVGAIDGLKICAYIIGNLVAIISVLAFINSALAWLGGLVDIENLSFQLICRYVLYPLAWLLGVDGADCLVVAELIGIKVFLNEIVAYNALAEYVDNEEISTRTQVIATYALCGFANLGSIGVMMGGLIPLVPHRKSEVSRLCVRALLASCVALFMTASIAGLLYDENQIYDPIPGGGGATPTVNATMKAAV</sequence>
<dbReference type="NCBIfam" id="TIGR00804">
    <property type="entry name" value="nupC"/>
    <property type="match status" value="1"/>
</dbReference>
<keyword evidence="6 7" id="KW-0472">Membrane</keyword>
<evidence type="ECO:0000313" key="12">
    <source>
        <dbReference type="Proteomes" id="UP000694845"/>
    </source>
</evidence>
<evidence type="ECO:0000259" key="10">
    <source>
        <dbReference type="Pfam" id="PF07662"/>
    </source>
</evidence>
<comment type="similarity">
    <text evidence="2 7">Belongs to the concentrative nucleoside transporter (CNT) (TC 2.A.41) family.</text>
</comment>
<organism evidence="12 13">
    <name type="scientific">Acanthaster planci</name>
    <name type="common">Crown-of-thorns starfish</name>
    <dbReference type="NCBI Taxonomy" id="133434"/>
    <lineage>
        <taxon>Eukaryota</taxon>
        <taxon>Metazoa</taxon>
        <taxon>Echinodermata</taxon>
        <taxon>Eleutherozoa</taxon>
        <taxon>Asterozoa</taxon>
        <taxon>Asteroidea</taxon>
        <taxon>Valvatacea</taxon>
        <taxon>Valvatida</taxon>
        <taxon>Acanthasteridae</taxon>
        <taxon>Acanthaster</taxon>
    </lineage>
</organism>
<accession>A0A8B7Z4S0</accession>
<dbReference type="RefSeq" id="XP_022098341.1">
    <property type="nucleotide sequence ID" value="XM_022242649.1"/>
</dbReference>
<dbReference type="PANTHER" id="PTHR10590">
    <property type="entry name" value="SODIUM/NUCLEOSIDE COTRANSPORTER"/>
    <property type="match status" value="1"/>
</dbReference>
<feature type="domain" description="Nucleoside transporter/FeoB GTPase Gate" evidence="11">
    <location>
        <begin position="295"/>
        <end position="393"/>
    </location>
</feature>
<feature type="transmembrane region" description="Helical" evidence="7">
    <location>
        <begin position="294"/>
        <end position="316"/>
    </location>
</feature>
<keyword evidence="12" id="KW-1185">Reference proteome</keyword>
<dbReference type="AlphaFoldDB" id="A0A8B7Z4S0"/>
<evidence type="ECO:0000259" key="9">
    <source>
        <dbReference type="Pfam" id="PF01773"/>
    </source>
</evidence>
<feature type="transmembrane region" description="Helical" evidence="7">
    <location>
        <begin position="210"/>
        <end position="226"/>
    </location>
</feature>
<dbReference type="Pfam" id="PF01773">
    <property type="entry name" value="Nucleos_tra2_N"/>
    <property type="match status" value="1"/>
</dbReference>